<evidence type="ECO:0000256" key="1">
    <source>
        <dbReference type="ARBA" id="ARBA00004141"/>
    </source>
</evidence>
<keyword evidence="4 7" id="KW-1133">Transmembrane helix</keyword>
<dbReference type="PROSITE" id="PS51257">
    <property type="entry name" value="PROKAR_LIPOPROTEIN"/>
    <property type="match status" value="1"/>
</dbReference>
<dbReference type="WBParaSite" id="ASIM_0000396401-mRNA-1">
    <property type="protein sequence ID" value="ASIM_0000396401-mRNA-1"/>
    <property type="gene ID" value="ASIM_0000396401"/>
</dbReference>
<comment type="subcellular location">
    <subcellularLocation>
        <location evidence="1">Membrane</location>
        <topology evidence="1">Multi-pass membrane protein</topology>
    </subcellularLocation>
</comment>
<keyword evidence="6 7" id="KW-0472">Membrane</keyword>
<accession>A0A0M3J8Q8</accession>
<evidence type="ECO:0000256" key="6">
    <source>
        <dbReference type="ARBA" id="ARBA00023136"/>
    </source>
</evidence>
<dbReference type="PANTHER" id="PTHR11689">
    <property type="entry name" value="CHLORIDE CHANNEL PROTEIN CLC FAMILY MEMBER"/>
    <property type="match status" value="1"/>
</dbReference>
<proteinExistence type="predicted"/>
<dbReference type="OrthoDB" id="428525at2759"/>
<keyword evidence="2 7" id="KW-0812">Transmembrane</keyword>
<dbReference type="EMBL" id="UYRR01006144">
    <property type="protein sequence ID" value="VDK22379.1"/>
    <property type="molecule type" value="Genomic_DNA"/>
</dbReference>
<sequence>MMSNRYEELYRNSINRWIICFWIGVITGCIAASIDIMIHYASEVKFLLKLCENSMEHGGGCVWMVELAWIAFNCGLVAISAGLVVYISPVAAGSGIPQVKSFLNGVQIPGVVRLKTLVVKSFGVACTVGGGLAAGKEGPMIHSGAVVAAGISQGRCISLPIDFGIFKDFRNDSFMSGYFWLCLMN</sequence>
<dbReference type="Gene3D" id="1.10.3080.10">
    <property type="entry name" value="Clc chloride channel"/>
    <property type="match status" value="1"/>
</dbReference>
<evidence type="ECO:0000256" key="7">
    <source>
        <dbReference type="SAM" id="Phobius"/>
    </source>
</evidence>
<dbReference type="Pfam" id="PF00654">
    <property type="entry name" value="Voltage_CLC"/>
    <property type="match status" value="1"/>
</dbReference>
<dbReference type="PANTHER" id="PTHR11689:SF136">
    <property type="entry name" value="H(+)_CL(-) EXCHANGE TRANSPORTER 7"/>
    <property type="match status" value="1"/>
</dbReference>
<reference evidence="8 9" key="2">
    <citation type="submission" date="2018-11" db="EMBL/GenBank/DDBJ databases">
        <authorList>
            <consortium name="Pathogen Informatics"/>
        </authorList>
    </citation>
    <scope>NUCLEOTIDE SEQUENCE [LARGE SCALE GENOMIC DNA]</scope>
</reference>
<gene>
    <name evidence="8" type="ORF">ASIM_LOCUS3792</name>
</gene>
<evidence type="ECO:0000313" key="10">
    <source>
        <dbReference type="WBParaSite" id="ASIM_0000396401-mRNA-1"/>
    </source>
</evidence>
<dbReference type="AlphaFoldDB" id="A0A0M3J8Q8"/>
<evidence type="ECO:0000256" key="2">
    <source>
        <dbReference type="ARBA" id="ARBA00022692"/>
    </source>
</evidence>
<keyword evidence="9" id="KW-1185">Reference proteome</keyword>
<protein>
    <submittedName>
        <fullName evidence="10">H(+)/Cl(-) exchange transporter 7 (inferred by orthology to a human protein)</fullName>
    </submittedName>
</protein>
<evidence type="ECO:0000256" key="4">
    <source>
        <dbReference type="ARBA" id="ARBA00022989"/>
    </source>
</evidence>
<feature type="transmembrane region" description="Helical" evidence="7">
    <location>
        <begin position="21"/>
        <end position="42"/>
    </location>
</feature>
<reference evidence="10" key="1">
    <citation type="submission" date="2017-02" db="UniProtKB">
        <authorList>
            <consortium name="WormBaseParasite"/>
        </authorList>
    </citation>
    <scope>IDENTIFICATION</scope>
</reference>
<keyword evidence="5" id="KW-0129">CBS domain</keyword>
<dbReference type="GO" id="GO:0005765">
    <property type="term" value="C:lysosomal membrane"/>
    <property type="evidence" value="ECO:0007669"/>
    <property type="project" value="TreeGrafter"/>
</dbReference>
<dbReference type="InterPro" id="IPR014743">
    <property type="entry name" value="Cl-channel_core"/>
</dbReference>
<keyword evidence="3" id="KW-0677">Repeat</keyword>
<dbReference type="InterPro" id="IPR051280">
    <property type="entry name" value="Cl-channel/antiporter"/>
</dbReference>
<evidence type="ECO:0000313" key="9">
    <source>
        <dbReference type="Proteomes" id="UP000267096"/>
    </source>
</evidence>
<feature type="transmembrane region" description="Helical" evidence="7">
    <location>
        <begin position="62"/>
        <end position="87"/>
    </location>
</feature>
<dbReference type="GO" id="GO:0015108">
    <property type="term" value="F:chloride transmembrane transporter activity"/>
    <property type="evidence" value="ECO:0007669"/>
    <property type="project" value="InterPro"/>
</dbReference>
<dbReference type="SUPFAM" id="SSF81340">
    <property type="entry name" value="Clc chloride channel"/>
    <property type="match status" value="1"/>
</dbReference>
<evidence type="ECO:0000313" key="8">
    <source>
        <dbReference type="EMBL" id="VDK22379.1"/>
    </source>
</evidence>
<evidence type="ECO:0000256" key="3">
    <source>
        <dbReference type="ARBA" id="ARBA00022737"/>
    </source>
</evidence>
<evidence type="ECO:0000256" key="5">
    <source>
        <dbReference type="ARBA" id="ARBA00023122"/>
    </source>
</evidence>
<dbReference type="InterPro" id="IPR001807">
    <property type="entry name" value="ClC"/>
</dbReference>
<dbReference type="PRINTS" id="PR00762">
    <property type="entry name" value="CLCHANNEL"/>
</dbReference>
<name>A0A0M3J8Q8_ANISI</name>
<dbReference type="Proteomes" id="UP000267096">
    <property type="component" value="Unassembled WGS sequence"/>
</dbReference>
<organism evidence="10">
    <name type="scientific">Anisakis simplex</name>
    <name type="common">Herring worm</name>
    <dbReference type="NCBI Taxonomy" id="6269"/>
    <lineage>
        <taxon>Eukaryota</taxon>
        <taxon>Metazoa</taxon>
        <taxon>Ecdysozoa</taxon>
        <taxon>Nematoda</taxon>
        <taxon>Chromadorea</taxon>
        <taxon>Rhabditida</taxon>
        <taxon>Spirurina</taxon>
        <taxon>Ascaridomorpha</taxon>
        <taxon>Ascaridoidea</taxon>
        <taxon>Anisakidae</taxon>
        <taxon>Anisakis</taxon>
        <taxon>Anisakis simplex complex</taxon>
    </lineage>
</organism>